<proteinExistence type="predicted"/>
<gene>
    <name evidence="2" type="ORF">ENM84_05375</name>
</gene>
<protein>
    <recommendedName>
        <fullName evidence="1">Uroporphyrinogen decarboxylase (URO-D) domain-containing protein</fullName>
    </recommendedName>
</protein>
<dbReference type="InterPro" id="IPR038071">
    <property type="entry name" value="UROD/MetE-like_sf"/>
</dbReference>
<evidence type="ECO:0000259" key="1">
    <source>
        <dbReference type="Pfam" id="PF01208"/>
    </source>
</evidence>
<feature type="domain" description="Uroporphyrinogen decarboxylase (URO-D)" evidence="1">
    <location>
        <begin position="165"/>
        <end position="358"/>
    </location>
</feature>
<dbReference type="EMBL" id="DRZI01000228">
    <property type="protein sequence ID" value="HHP82080.1"/>
    <property type="molecule type" value="Genomic_DNA"/>
</dbReference>
<dbReference type="AlphaFoldDB" id="A0A7C5THU8"/>
<reference evidence="2" key="1">
    <citation type="journal article" date="2020" name="mSystems">
        <title>Genome- and Community-Level Interaction Insights into Carbon Utilization and Element Cycling Functions of Hydrothermarchaeota in Hydrothermal Sediment.</title>
        <authorList>
            <person name="Zhou Z."/>
            <person name="Liu Y."/>
            <person name="Xu W."/>
            <person name="Pan J."/>
            <person name="Luo Z.H."/>
            <person name="Li M."/>
        </authorList>
    </citation>
    <scope>NUCLEOTIDE SEQUENCE [LARGE SCALE GENOMIC DNA]</scope>
    <source>
        <strain evidence="2">SpSt-1121</strain>
    </source>
</reference>
<dbReference type="Gene3D" id="3.20.20.210">
    <property type="match status" value="1"/>
</dbReference>
<comment type="caution">
    <text evidence="2">The sequence shown here is derived from an EMBL/GenBank/DDBJ whole genome shotgun (WGS) entry which is preliminary data.</text>
</comment>
<evidence type="ECO:0000313" key="2">
    <source>
        <dbReference type="EMBL" id="HHP82080.1"/>
    </source>
</evidence>
<sequence>MVLKPRERVFKALNHEEPDRVPLDEIFRLDVMDSLKRYFRVDDDEKVRRFLGIDFRHLSIGISEEFKKKTRFVYPFGYFKVVEGSLLEDEWGIRYNVSSNGRYLRICYHPLANADASDLDQYGFPPLDVSGRFDGAEKIARRFKDLYAVEGVMEQTLFEWAWHLRGFNKFILDLYTNEKFVNKLLDRLMKYRIEMGKRFIDIGVDIIRLGDDVGSQEGMLIPPHIWRKYFKPRMKIIIDTLKSYSRNSIYIFYHSDGYIEPIIPDLIEIGVQILNPIQPECMNPAEIKRRYGDRLVLHGTISVQRTIPFGTVENVRKEVISRIEECGRNGGLVIAPAHTPQPDMPIENIVAVYETTQKILLKM</sequence>
<dbReference type="PANTHER" id="PTHR47099:SF1">
    <property type="entry name" value="METHYLCOBAMIDE:COM METHYLTRANSFERASE MTBA"/>
    <property type="match status" value="1"/>
</dbReference>
<dbReference type="GO" id="GO:0006779">
    <property type="term" value="P:porphyrin-containing compound biosynthetic process"/>
    <property type="evidence" value="ECO:0007669"/>
    <property type="project" value="InterPro"/>
</dbReference>
<accession>A0A7C5THU8</accession>
<dbReference type="PANTHER" id="PTHR47099">
    <property type="entry name" value="METHYLCOBAMIDE:COM METHYLTRANSFERASE MTBA"/>
    <property type="match status" value="1"/>
</dbReference>
<dbReference type="InterPro" id="IPR000257">
    <property type="entry name" value="Uroporphyrinogen_deCOase"/>
</dbReference>
<name>A0A7C5THU8_9CREN</name>
<dbReference type="Pfam" id="PF01208">
    <property type="entry name" value="URO-D"/>
    <property type="match status" value="1"/>
</dbReference>
<dbReference type="GO" id="GO:0004853">
    <property type="term" value="F:uroporphyrinogen decarboxylase activity"/>
    <property type="evidence" value="ECO:0007669"/>
    <property type="project" value="InterPro"/>
</dbReference>
<dbReference type="InterPro" id="IPR052024">
    <property type="entry name" value="Methanogen_methyltrans"/>
</dbReference>
<organism evidence="2">
    <name type="scientific">Ignisphaera aggregans</name>
    <dbReference type="NCBI Taxonomy" id="334771"/>
    <lineage>
        <taxon>Archaea</taxon>
        <taxon>Thermoproteota</taxon>
        <taxon>Thermoprotei</taxon>
        <taxon>Desulfurococcales</taxon>
        <taxon>Desulfurococcaceae</taxon>
        <taxon>Ignisphaera</taxon>
    </lineage>
</organism>
<dbReference type="SUPFAM" id="SSF51726">
    <property type="entry name" value="UROD/MetE-like"/>
    <property type="match status" value="1"/>
</dbReference>